<dbReference type="EMBL" id="JH668224">
    <property type="protein sequence ID" value="EIM23713.1"/>
    <property type="molecule type" value="Genomic_DNA"/>
</dbReference>
<reference evidence="1 2" key="1">
    <citation type="journal article" date="2012" name="Fungal Genet. Biol.">
        <title>The genome of the xerotolerant mold Wallemia sebi reveals adaptations to osmotic stress and suggests cryptic sexual reproduction.</title>
        <authorList>
            <person name="Padamsee M."/>
            <person name="Kumar T.K.A."/>
            <person name="Riley R."/>
            <person name="Binder M."/>
            <person name="Boyd A."/>
            <person name="Calvo A.M."/>
            <person name="Furukawa K."/>
            <person name="Hesse C."/>
            <person name="Hohmann S."/>
            <person name="James T.Y."/>
            <person name="LaButti K."/>
            <person name="Lapidus A."/>
            <person name="Lindquist E."/>
            <person name="Lucas S."/>
            <person name="Miller K."/>
            <person name="Shantappa S."/>
            <person name="Grigoriev I.V."/>
            <person name="Hibbett D.S."/>
            <person name="McLaughlin D.J."/>
            <person name="Spatafora J.W."/>
            <person name="Aime M.C."/>
        </authorList>
    </citation>
    <scope>NUCLEOTIDE SEQUENCE [LARGE SCALE GENOMIC DNA]</scope>
    <source>
        <strain evidence="2">ATCC MYA-4683 / CBS 633.66</strain>
    </source>
</reference>
<dbReference type="InParanoid" id="I4YIC1"/>
<accession>I4YIC1</accession>
<sequence length="334" mass="37227">MKCNTCNRNNSSGMICNNCINRTLTDVRRKQQSVKNAIYLNRQSDSVKGLVDTVKRTKGHYDAARMSTRLDKLDKEIGERIHANNNIQIELRDKRNDIISRRHKLRLARDQVGVSQSQNTRRSSSLTFLELKESRRVLALECLNIYGLRGLQDGMTVIAGVLVPPLHQLQCLSHLHLLFIASTLAQILQHLSNYLSLPLPFTAHNVSSYAPTIALSETNKVFLADIAPCKTTKHVLPSLQALSMLVYNISFILSVSGYTIEHTDIVYVLNLLSRIEDSPELGAQSFAVGAPSLTSFSSLKLPLSAVTNVLSNNNMLHLSSSSTDESEDQWEVVD</sequence>
<dbReference type="KEGG" id="wse:WALSEDRAFT_59354"/>
<evidence type="ECO:0008006" key="3">
    <source>
        <dbReference type="Google" id="ProtNLM"/>
    </source>
</evidence>
<dbReference type="Proteomes" id="UP000005242">
    <property type="component" value="Unassembled WGS sequence"/>
</dbReference>
<dbReference type="HOGENOM" id="CLU_832101_0_0_1"/>
<dbReference type="GeneID" id="18473305"/>
<name>I4YIC1_WALMC</name>
<dbReference type="AlphaFoldDB" id="I4YIC1"/>
<evidence type="ECO:0000313" key="2">
    <source>
        <dbReference type="Proteomes" id="UP000005242"/>
    </source>
</evidence>
<dbReference type="RefSeq" id="XP_006956378.1">
    <property type="nucleotide sequence ID" value="XM_006956316.1"/>
</dbReference>
<keyword evidence="2" id="KW-1185">Reference proteome</keyword>
<protein>
    <recommendedName>
        <fullName evidence="3">UV radiation resistance protein/autophagy-related protein 14</fullName>
    </recommendedName>
</protein>
<organism evidence="1 2">
    <name type="scientific">Wallemia mellicola (strain ATCC MYA-4683 / CBS 633.66)</name>
    <name type="common">Wallemia sebi (CBS 633.66)</name>
    <dbReference type="NCBI Taxonomy" id="671144"/>
    <lineage>
        <taxon>Eukaryota</taxon>
        <taxon>Fungi</taxon>
        <taxon>Dikarya</taxon>
        <taxon>Basidiomycota</taxon>
        <taxon>Wallemiomycotina</taxon>
        <taxon>Wallemiomycetes</taxon>
        <taxon>Wallemiales</taxon>
        <taxon>Wallemiaceae</taxon>
        <taxon>Wallemia</taxon>
    </lineage>
</organism>
<dbReference type="OrthoDB" id="10569884at2759"/>
<dbReference type="OMA" id="QANREVH"/>
<gene>
    <name evidence="1" type="ORF">WALSEDRAFT_59354</name>
</gene>
<proteinExistence type="predicted"/>
<evidence type="ECO:0000313" key="1">
    <source>
        <dbReference type="EMBL" id="EIM23713.1"/>
    </source>
</evidence>